<evidence type="ECO:0000256" key="1">
    <source>
        <dbReference type="SAM" id="MobiDB-lite"/>
    </source>
</evidence>
<reference evidence="2 3" key="1">
    <citation type="journal article" date="2015" name="Proc. Natl. Acad. Sci. U.S.A.">
        <title>The resurrection genome of Boea hygrometrica: A blueprint for survival of dehydration.</title>
        <authorList>
            <person name="Xiao L."/>
            <person name="Yang G."/>
            <person name="Zhang L."/>
            <person name="Yang X."/>
            <person name="Zhao S."/>
            <person name="Ji Z."/>
            <person name="Zhou Q."/>
            <person name="Hu M."/>
            <person name="Wang Y."/>
            <person name="Chen M."/>
            <person name="Xu Y."/>
            <person name="Jin H."/>
            <person name="Xiao X."/>
            <person name="Hu G."/>
            <person name="Bao F."/>
            <person name="Hu Y."/>
            <person name="Wan P."/>
            <person name="Li L."/>
            <person name="Deng X."/>
            <person name="Kuang T."/>
            <person name="Xiang C."/>
            <person name="Zhu J.K."/>
            <person name="Oliver M.J."/>
            <person name="He Y."/>
        </authorList>
    </citation>
    <scope>NUCLEOTIDE SEQUENCE [LARGE SCALE GENOMIC DNA]</scope>
    <source>
        <strain evidence="3">cv. XS01</strain>
    </source>
</reference>
<gene>
    <name evidence="2" type="ORF">F511_14514</name>
</gene>
<feature type="region of interest" description="Disordered" evidence="1">
    <location>
        <begin position="391"/>
        <end position="411"/>
    </location>
</feature>
<feature type="compositionally biased region" description="Gly residues" evidence="1">
    <location>
        <begin position="620"/>
        <end position="633"/>
    </location>
</feature>
<dbReference type="EMBL" id="KV003958">
    <property type="protein sequence ID" value="KZV35997.1"/>
    <property type="molecule type" value="Genomic_DNA"/>
</dbReference>
<proteinExistence type="predicted"/>
<feature type="compositionally biased region" description="Basic and acidic residues" evidence="1">
    <location>
        <begin position="647"/>
        <end position="662"/>
    </location>
</feature>
<feature type="compositionally biased region" description="Gly residues" evidence="1">
    <location>
        <begin position="663"/>
        <end position="676"/>
    </location>
</feature>
<feature type="compositionally biased region" description="Low complexity" evidence="1">
    <location>
        <begin position="391"/>
        <end position="406"/>
    </location>
</feature>
<name>A0A2Z7BUS4_9LAMI</name>
<protein>
    <submittedName>
        <fullName evidence="2">Splicing factor 3B subunit 1-like</fullName>
    </submittedName>
</protein>
<evidence type="ECO:0000313" key="3">
    <source>
        <dbReference type="Proteomes" id="UP000250235"/>
    </source>
</evidence>
<feature type="region of interest" description="Disordered" evidence="1">
    <location>
        <begin position="1064"/>
        <end position="1104"/>
    </location>
</feature>
<dbReference type="Proteomes" id="UP000250235">
    <property type="component" value="Unassembled WGS sequence"/>
</dbReference>
<feature type="region of interest" description="Disordered" evidence="1">
    <location>
        <begin position="596"/>
        <end position="684"/>
    </location>
</feature>
<organism evidence="2 3">
    <name type="scientific">Dorcoceras hygrometricum</name>
    <dbReference type="NCBI Taxonomy" id="472368"/>
    <lineage>
        <taxon>Eukaryota</taxon>
        <taxon>Viridiplantae</taxon>
        <taxon>Streptophyta</taxon>
        <taxon>Embryophyta</taxon>
        <taxon>Tracheophyta</taxon>
        <taxon>Spermatophyta</taxon>
        <taxon>Magnoliopsida</taxon>
        <taxon>eudicotyledons</taxon>
        <taxon>Gunneridae</taxon>
        <taxon>Pentapetalae</taxon>
        <taxon>asterids</taxon>
        <taxon>lamiids</taxon>
        <taxon>Lamiales</taxon>
        <taxon>Gesneriaceae</taxon>
        <taxon>Didymocarpoideae</taxon>
        <taxon>Trichosporeae</taxon>
        <taxon>Loxocarpinae</taxon>
        <taxon>Dorcoceras</taxon>
    </lineage>
</organism>
<sequence>MSTVQGEHGSSDLIWRNRRLPDFDDIIVEITTCPIAVNDEDDNLDGAENESSRKMTSFTAPKQFLKEPLRSEEDDDMSGLKQPSKIIERRSNISTAAEYFVEEPLETEDHGKEIEAVATYVEEKKLDDESLSIDDLLATISVDAMLPSVTAAEITRILFERSIEIREVQEGDWYKASILKIPADTKGKAPLKEKFLETRRHNFVSGQPHTAIDLQVLDMLFDIHLFVLEELQEQIQQHGLKWEQESNSRLFEGDKRARGAIIAQTNTNFKSSCWIRTMTLVNGSWVIQEGNDLWQRLTKPVASLELELTPHRQFEDTLAPVSDFFRIIRKRWADVCIGIVQFSDSGRLQPIRSHNFCRDIVAVSTVVDVAVDPATFVGIFRRGLDVQLIPSDSSSSSSSQPDPISPNDGLSQRHLDTALISPNPSISTDSRIFFTIDDTPLGVDQILLPAITPQDFNEPLAQIRASVKQIQTERVQKRDDAEKLKDVLFLHIRSLAQRFTEILDQQDRTYRGLFTHVRQDVQLQKSTLSLDILASQQKLQSQQVALSQVYDDKLTKIQDRQDALSHELMEFRVQAQENYNHLTSQLSELVDYINRGRDDKKGESGSRCGPQPPPEDRGRPGPGEGGSRSGGGSRSEPARKRCGGGSHRRDWRPQPPPDDRGRPGPGDGGSRSGGGSRSEPARKRGGDIDFLVQIRAKVIDEVAKLFNSFSLHRLAVLGSTTDIACKEERVLTWAETDSVQIALQRHEYITTKYRELLLRKFLETRRHNFVSGQPHSATDLQVLDMLSDVHLFVLEELQKQIQQHGLKWERESYSRLFEGDKRDRGAVIARTNTNFKSSCWIRTMALVNETWVIQEGNDLCQRLPKPIDSIELELPPQRQFYDTLGPISEFFKMLHKRWADVCIEAVQFSSFDSLKPVGSHNFCRDIVAVGTVVDFEVDPIDFAGVFRRGTDVHMILSESSSSSSRSTHPDPTASARRIKVCLATFDKKFSFKRPPCPLILASQHKLQSQQVACSQAFDDKLKRIEDRQDALSHELMEFRVQEQENYNHLTSQLSELVDYINRGRYDKKGESGSSRGAQPPPDDCGRPGSGDGGSRSGGGSRSELPRRCAAAEKFVYCSRGRILQGSAAVAKLRLRQVKAVS</sequence>
<keyword evidence="3" id="KW-1185">Reference proteome</keyword>
<evidence type="ECO:0000313" key="2">
    <source>
        <dbReference type="EMBL" id="KZV35997.1"/>
    </source>
</evidence>
<dbReference type="AlphaFoldDB" id="A0A2Z7BUS4"/>
<accession>A0A2Z7BUS4</accession>
<feature type="region of interest" description="Disordered" evidence="1">
    <location>
        <begin position="38"/>
        <end position="81"/>
    </location>
</feature>
<feature type="compositionally biased region" description="Acidic residues" evidence="1">
    <location>
        <begin position="38"/>
        <end position="48"/>
    </location>
</feature>
<feature type="compositionally biased region" description="Gly residues" evidence="1">
    <location>
        <begin position="1087"/>
        <end position="1100"/>
    </location>
</feature>